<evidence type="ECO:0000256" key="2">
    <source>
        <dbReference type="ARBA" id="ARBA00022723"/>
    </source>
</evidence>
<dbReference type="InterPro" id="IPR005000">
    <property type="entry name" value="Aldolase/citrate-lyase_domain"/>
</dbReference>
<protein>
    <submittedName>
        <fullName evidence="5">CoA ester lyase</fullName>
    </submittedName>
</protein>
<comment type="caution">
    <text evidence="5">The sequence shown here is derived from an EMBL/GenBank/DDBJ whole genome shotgun (WGS) entry which is preliminary data.</text>
</comment>
<dbReference type="Gene3D" id="3.20.20.60">
    <property type="entry name" value="Phosphoenolpyruvate-binding domains"/>
    <property type="match status" value="1"/>
</dbReference>
<comment type="cofactor">
    <cofactor evidence="1">
        <name>Mg(2+)</name>
        <dbReference type="ChEBI" id="CHEBI:18420"/>
    </cofactor>
</comment>
<name>A0ABU9QKB6_9BURK</name>
<evidence type="ECO:0000259" key="4">
    <source>
        <dbReference type="Pfam" id="PF03328"/>
    </source>
</evidence>
<keyword evidence="6" id="KW-1185">Reference proteome</keyword>
<dbReference type="InterPro" id="IPR011206">
    <property type="entry name" value="Citrate_lyase_beta/mcl1/mcl2"/>
</dbReference>
<dbReference type="PANTHER" id="PTHR32308">
    <property type="entry name" value="LYASE BETA SUBUNIT, PUTATIVE (AFU_ORTHOLOGUE AFUA_4G13030)-RELATED"/>
    <property type="match status" value="1"/>
</dbReference>
<dbReference type="PIRSF" id="PIRSF015582">
    <property type="entry name" value="Cit_lyase_B"/>
    <property type="match status" value="1"/>
</dbReference>
<organism evidence="5 6">
    <name type="scientific">Paraburkholderia sabiae</name>
    <dbReference type="NCBI Taxonomy" id="273251"/>
    <lineage>
        <taxon>Bacteria</taxon>
        <taxon>Pseudomonadati</taxon>
        <taxon>Pseudomonadota</taxon>
        <taxon>Betaproteobacteria</taxon>
        <taxon>Burkholderiales</taxon>
        <taxon>Burkholderiaceae</taxon>
        <taxon>Paraburkholderia</taxon>
    </lineage>
</organism>
<proteinExistence type="predicted"/>
<dbReference type="Proteomes" id="UP001494588">
    <property type="component" value="Unassembled WGS sequence"/>
</dbReference>
<dbReference type="PANTHER" id="PTHR32308:SF0">
    <property type="entry name" value="HPCH_HPAI ALDOLASE_CITRATE LYASE DOMAIN-CONTAINING PROTEIN"/>
    <property type="match status" value="1"/>
</dbReference>
<evidence type="ECO:0000313" key="5">
    <source>
        <dbReference type="EMBL" id="MEM5289881.1"/>
    </source>
</evidence>
<dbReference type="Pfam" id="PF03328">
    <property type="entry name" value="HpcH_HpaI"/>
    <property type="match status" value="1"/>
</dbReference>
<evidence type="ECO:0000256" key="3">
    <source>
        <dbReference type="ARBA" id="ARBA00022842"/>
    </source>
</evidence>
<sequence length="316" mass="33670">MSKHRLQTSMRLVRSVLAVPGHRYKMVQSAAASAADGVFIDLEDAVPPSEKEEALAGAIKAINELDWGRKVVTVRVNSFDGKVVDDEIKALKSAERLDTILIPKVERVETLRQAEDLIANQASGCKDLGLEALIETAGGLANVDAIAAARGRLVGLHFGVGDFSASIGARNVEVGGTHVGYAVTRRDEVGNYATVTQDLWGYPMMRILVAARANGLRAVDGPFGGFRDLVLTRSTALKAAAMGYDGKQVIHPAQIEVTQAAFTPTPEEVSQAQAMVSAMEEAEAQGLAAVSVNGKMVDYANVRMARRILLMAEAEA</sequence>
<gene>
    <name evidence="5" type="ORF">V4C55_29580</name>
</gene>
<dbReference type="SUPFAM" id="SSF51621">
    <property type="entry name" value="Phosphoenolpyruvate/pyruvate domain"/>
    <property type="match status" value="1"/>
</dbReference>
<dbReference type="GO" id="GO:0016829">
    <property type="term" value="F:lyase activity"/>
    <property type="evidence" value="ECO:0007669"/>
    <property type="project" value="UniProtKB-KW"/>
</dbReference>
<keyword evidence="3" id="KW-0460">Magnesium</keyword>
<dbReference type="RefSeq" id="WP_233472071.1">
    <property type="nucleotide sequence ID" value="NZ_CAJHCS010000030.1"/>
</dbReference>
<dbReference type="InterPro" id="IPR040442">
    <property type="entry name" value="Pyrv_kinase-like_dom_sf"/>
</dbReference>
<feature type="domain" description="HpcH/HpaI aldolase/citrate lyase" evidence="4">
    <location>
        <begin position="14"/>
        <end position="252"/>
    </location>
</feature>
<evidence type="ECO:0000313" key="6">
    <source>
        <dbReference type="Proteomes" id="UP001494588"/>
    </source>
</evidence>
<dbReference type="EMBL" id="JAZHGC010000030">
    <property type="protein sequence ID" value="MEM5289881.1"/>
    <property type="molecule type" value="Genomic_DNA"/>
</dbReference>
<keyword evidence="2" id="KW-0479">Metal-binding</keyword>
<dbReference type="InterPro" id="IPR015813">
    <property type="entry name" value="Pyrv/PenolPyrv_kinase-like_dom"/>
</dbReference>
<accession>A0ABU9QKB6</accession>
<reference evidence="5 6" key="1">
    <citation type="submission" date="2024-01" db="EMBL/GenBank/DDBJ databases">
        <title>The diversity of rhizobia nodulating Mimosa spp. in eleven states of Brazil covering several biomes is determined by host plant, location, and edaphic factors.</title>
        <authorList>
            <person name="Rouws L."/>
            <person name="Barauna A."/>
            <person name="Beukes C."/>
            <person name="De Faria S.M."/>
            <person name="Gross E."/>
            <person name="Dos Reis Junior F.B."/>
            <person name="Simon M."/>
            <person name="Maluk M."/>
            <person name="Odee D.W."/>
            <person name="Kenicer G."/>
            <person name="Young J.P.W."/>
            <person name="Reis V.M."/>
            <person name="Zilli J."/>
            <person name="James E.K."/>
        </authorList>
    </citation>
    <scope>NUCLEOTIDE SEQUENCE [LARGE SCALE GENOMIC DNA]</scope>
    <source>
        <strain evidence="5 6">JPY77</strain>
    </source>
</reference>
<keyword evidence="5" id="KW-0456">Lyase</keyword>
<evidence type="ECO:0000256" key="1">
    <source>
        <dbReference type="ARBA" id="ARBA00001946"/>
    </source>
</evidence>